<dbReference type="EMBL" id="RXGB01026628">
    <property type="protein sequence ID" value="TMW81319.1"/>
    <property type="molecule type" value="Genomic_DNA"/>
</dbReference>
<organism evidence="4">
    <name type="scientific">Solanum chilense</name>
    <name type="common">Tomato</name>
    <name type="synonym">Lycopersicon chilense</name>
    <dbReference type="NCBI Taxonomy" id="4083"/>
    <lineage>
        <taxon>Eukaryota</taxon>
        <taxon>Viridiplantae</taxon>
        <taxon>Streptophyta</taxon>
        <taxon>Embryophyta</taxon>
        <taxon>Tracheophyta</taxon>
        <taxon>Spermatophyta</taxon>
        <taxon>Magnoliopsida</taxon>
        <taxon>eudicotyledons</taxon>
        <taxon>Gunneridae</taxon>
        <taxon>Pentapetalae</taxon>
        <taxon>asterids</taxon>
        <taxon>lamiids</taxon>
        <taxon>Solanales</taxon>
        <taxon>Solanaceae</taxon>
        <taxon>Solanoideae</taxon>
        <taxon>Solaneae</taxon>
        <taxon>Solanum</taxon>
        <taxon>Solanum subgen. Lycopersicon</taxon>
    </lineage>
</organism>
<evidence type="ECO:0000256" key="1">
    <source>
        <dbReference type="SAM" id="Coils"/>
    </source>
</evidence>
<feature type="region of interest" description="Disordered" evidence="2">
    <location>
        <begin position="558"/>
        <end position="608"/>
    </location>
</feature>
<dbReference type="SUPFAM" id="SSF50630">
    <property type="entry name" value="Acid proteases"/>
    <property type="match status" value="1"/>
</dbReference>
<feature type="compositionally biased region" description="Basic and acidic residues" evidence="2">
    <location>
        <begin position="596"/>
        <end position="608"/>
    </location>
</feature>
<dbReference type="PROSITE" id="PS00141">
    <property type="entry name" value="ASP_PROTEASE"/>
    <property type="match status" value="1"/>
</dbReference>
<keyword evidence="1" id="KW-0175">Coiled coil</keyword>
<dbReference type="InterPro" id="IPR021109">
    <property type="entry name" value="Peptidase_aspartic_dom_sf"/>
</dbReference>
<dbReference type="CDD" id="cd00303">
    <property type="entry name" value="retropepsin_like"/>
    <property type="match status" value="1"/>
</dbReference>
<dbReference type="Pfam" id="PF13975">
    <property type="entry name" value="gag-asp_proteas"/>
    <property type="match status" value="1"/>
</dbReference>
<feature type="compositionally biased region" description="Basic and acidic residues" evidence="2">
    <location>
        <begin position="309"/>
        <end position="330"/>
    </location>
</feature>
<evidence type="ECO:0000259" key="3">
    <source>
        <dbReference type="Pfam" id="PF03732"/>
    </source>
</evidence>
<dbReference type="AlphaFoldDB" id="A0A6N2AHV8"/>
<feature type="region of interest" description="Disordered" evidence="2">
    <location>
        <begin position="1"/>
        <end position="62"/>
    </location>
</feature>
<evidence type="ECO:0000256" key="2">
    <source>
        <dbReference type="SAM" id="MobiDB-lite"/>
    </source>
</evidence>
<feature type="compositionally biased region" description="Polar residues" evidence="2">
    <location>
        <begin position="41"/>
        <end position="51"/>
    </location>
</feature>
<sequence>MTNEGDLIGASTTLNVRTDGGKKSKKGKKQQKGNGLILPQATPSEGQTSHPPTIVDGSDEDTGEDVVDVTIRHEWIARVETARQAVEIIGQRLNETDRSFKALEDYSLEEITSIRKELEARQRAEFETKERSRKIERLLDPHHMTGKGSLESKLPSHQSSKAFVRELAILWWKRKESDIAKGTCTMNTWEQFRVEFKKAFFPNNVIYEAKCKFRELRQKGSIRAYVREFTTLTLRIPNLTDEDMLFNFMDGLQNWARTELERRQVRTIDEAITQAEALTDFRQEKSLSVEEDEDVGSHDDSEEDSGEGEEQRPQPKRRGEEQRPHKHDTYKSNGKKSGDRVNTVRNQDGCYICSGPHSYKKCPQLKSLCATLRERKEEKSQEEDEVGETKQLGLINLCGAIINEPSKTPRRDMPRQAEPKHADKGLAKSMACAQYVDITINGQCARVLVDTGAEVNIMTKTAATRLGLRYTPSNAQIRTVNAPPIPVAGIAHRVNITIGDWRGKTKFVVAPLNLYDIILGQKFFQQYHAVIDPYLQQLKIMEKGGTFTVPMRLTSTATIASSREDNGAEKSLPPQAKRVPRRNTAVMKKPPRHLPPTKEEVRKIGSRK</sequence>
<dbReference type="InterPro" id="IPR005162">
    <property type="entry name" value="Retrotrans_gag_dom"/>
</dbReference>
<evidence type="ECO:0000313" key="4">
    <source>
        <dbReference type="EMBL" id="TMW81319.1"/>
    </source>
</evidence>
<feature type="compositionally biased region" description="Acidic residues" evidence="2">
    <location>
        <begin position="289"/>
        <end position="308"/>
    </location>
</feature>
<gene>
    <name evidence="4" type="ORF">EJD97_010398</name>
</gene>
<dbReference type="InterPro" id="IPR001969">
    <property type="entry name" value="Aspartic_peptidase_AS"/>
</dbReference>
<feature type="domain" description="Retrotransposon gag" evidence="3">
    <location>
        <begin position="165"/>
        <end position="253"/>
    </location>
</feature>
<feature type="coiled-coil region" evidence="1">
    <location>
        <begin position="365"/>
        <end position="392"/>
    </location>
</feature>
<dbReference type="GO" id="GO:0004190">
    <property type="term" value="F:aspartic-type endopeptidase activity"/>
    <property type="evidence" value="ECO:0007669"/>
    <property type="project" value="InterPro"/>
</dbReference>
<feature type="region of interest" description="Disordered" evidence="2">
    <location>
        <begin position="404"/>
        <end position="423"/>
    </location>
</feature>
<proteinExistence type="predicted"/>
<reference evidence="4" key="1">
    <citation type="submission" date="2019-05" db="EMBL/GenBank/DDBJ databases">
        <title>The de novo reference genome and transcriptome assemblies of the wild tomato species Solanum chilense.</title>
        <authorList>
            <person name="Stam R."/>
            <person name="Nosenko T."/>
            <person name="Hoerger A.C."/>
            <person name="Stephan W."/>
            <person name="Seidel M.A."/>
            <person name="Kuhn J.M.M."/>
            <person name="Haberer G."/>
            <person name="Tellier A."/>
        </authorList>
    </citation>
    <scope>NUCLEOTIDE SEQUENCE</scope>
    <source>
        <tissue evidence="4">Mature leaves</tissue>
    </source>
</reference>
<feature type="region of interest" description="Disordered" evidence="2">
    <location>
        <begin position="282"/>
        <end position="341"/>
    </location>
</feature>
<dbReference type="PANTHER" id="PTHR12917:SF18">
    <property type="entry name" value="DNA DAMAGE-INDUCIBLE PROTEIN 1-LIKE"/>
    <property type="match status" value="1"/>
</dbReference>
<comment type="caution">
    <text evidence="4">The sequence shown here is derived from an EMBL/GenBank/DDBJ whole genome shotgun (WGS) entry which is preliminary data.</text>
</comment>
<dbReference type="Gene3D" id="2.40.70.10">
    <property type="entry name" value="Acid Proteases"/>
    <property type="match status" value="1"/>
</dbReference>
<feature type="compositionally biased region" description="Basic and acidic residues" evidence="2">
    <location>
        <begin position="407"/>
        <end position="423"/>
    </location>
</feature>
<dbReference type="Pfam" id="PF03732">
    <property type="entry name" value="Retrotrans_gag"/>
    <property type="match status" value="1"/>
</dbReference>
<dbReference type="GO" id="GO:0006508">
    <property type="term" value="P:proteolysis"/>
    <property type="evidence" value="ECO:0007669"/>
    <property type="project" value="InterPro"/>
</dbReference>
<name>A0A6N2AHV8_SOLCI</name>
<accession>A0A6N2AHV8</accession>
<protein>
    <recommendedName>
        <fullName evidence="3">Retrotransposon gag domain-containing protein</fullName>
    </recommendedName>
</protein>
<feature type="non-terminal residue" evidence="4">
    <location>
        <position position="608"/>
    </location>
</feature>
<dbReference type="PANTHER" id="PTHR12917">
    <property type="entry name" value="ASPARTYL PROTEASE DDI-RELATED"/>
    <property type="match status" value="1"/>
</dbReference>